<feature type="region of interest" description="Disordered" evidence="9">
    <location>
        <begin position="235"/>
        <end position="270"/>
    </location>
</feature>
<dbReference type="GO" id="GO:0003735">
    <property type="term" value="F:structural constituent of ribosome"/>
    <property type="evidence" value="ECO:0007669"/>
    <property type="project" value="InterPro"/>
</dbReference>
<evidence type="ECO:0000256" key="9">
    <source>
        <dbReference type="SAM" id="MobiDB-lite"/>
    </source>
</evidence>
<keyword evidence="4" id="KW-0689">Ribosomal protein</keyword>
<comment type="similarity">
    <text evidence="2">Belongs to the mitochondrion-specific ribosomal protein mS31 family.</text>
</comment>
<evidence type="ECO:0000256" key="4">
    <source>
        <dbReference type="ARBA" id="ARBA00022980"/>
    </source>
</evidence>
<comment type="caution">
    <text evidence="10">The sequence shown here is derived from an EMBL/GenBank/DDBJ whole genome shotgun (WGS) entry which is preliminary data.</text>
</comment>
<feature type="compositionally biased region" description="Basic and acidic residues" evidence="9">
    <location>
        <begin position="237"/>
        <end position="258"/>
    </location>
</feature>
<dbReference type="PANTHER" id="PTHR13231">
    <property type="entry name" value="MITOCHONDRIAL RIBOSOMAL PROTEIN S31"/>
    <property type="match status" value="1"/>
</dbReference>
<dbReference type="Proteomes" id="UP000708208">
    <property type="component" value="Unassembled WGS sequence"/>
</dbReference>
<feature type="non-terminal residue" evidence="10">
    <location>
        <position position="1"/>
    </location>
</feature>
<evidence type="ECO:0000313" key="11">
    <source>
        <dbReference type="Proteomes" id="UP000708208"/>
    </source>
</evidence>
<reference evidence="10" key="1">
    <citation type="submission" date="2021-06" db="EMBL/GenBank/DDBJ databases">
        <authorList>
            <person name="Hodson N. C."/>
            <person name="Mongue J. A."/>
            <person name="Jaron S. K."/>
        </authorList>
    </citation>
    <scope>NUCLEOTIDE SEQUENCE</scope>
</reference>
<sequence>RQLVSTMNWKPKIARDTAMQLPPRRNMSMASCTKQIVYHLGSVVRKPSSIYFNRRGSRLLEDSKYVQLWQCQSMSSHNSEKGGDDEVDSSKSKEKQQTKDSSNSNKKLNNLIQSIMQNKDSKKSEERVKLSVPLKVKDPEARMKKSKKIETDVTGEVKLGKRVRAAVKKVAESVGGDAVQVENELLNKLKSSNTPKAKLSDIFEGMAVESLTSSAKDPDQVDRLRQMETSRAARVHHLMEDKPIERSTEFREPGEGRRSRQNTRGQFQGRSDQPEYFKVDLFGARPLGIFERVHKPKQPVEQESSLKTWDYLYQKQLKMLVTHPPANGFEEMILWTEQKKLWHFPIDNEQGLTEEAKYTFEDHVFLDNQIESWCPPKGPIRNFMELVCTGLAKNSYLTVPEKREYLTWYHEYFKSKSAVLKQTGAGEVN</sequence>
<protein>
    <recommendedName>
        <fullName evidence="7">Small ribosomal subunit protein mS31</fullName>
    </recommendedName>
    <alternativeName>
        <fullName evidence="8">28S ribosomal protein S31, mitochondrial</fullName>
    </alternativeName>
</protein>
<keyword evidence="11" id="KW-1185">Reference proteome</keyword>
<evidence type="ECO:0000256" key="2">
    <source>
        <dbReference type="ARBA" id="ARBA00011057"/>
    </source>
</evidence>
<dbReference type="Pfam" id="PF15433">
    <property type="entry name" value="MRP-S31"/>
    <property type="match status" value="1"/>
</dbReference>
<dbReference type="PANTHER" id="PTHR13231:SF3">
    <property type="entry name" value="SMALL RIBOSOMAL SUBUNIT PROTEIN MS31"/>
    <property type="match status" value="1"/>
</dbReference>
<evidence type="ECO:0000313" key="10">
    <source>
        <dbReference type="EMBL" id="CAG7816315.1"/>
    </source>
</evidence>
<dbReference type="GO" id="GO:0005763">
    <property type="term" value="C:mitochondrial small ribosomal subunit"/>
    <property type="evidence" value="ECO:0007669"/>
    <property type="project" value="InterPro"/>
</dbReference>
<name>A0A8J2KJY0_9HEXA</name>
<keyword evidence="3" id="KW-0809">Transit peptide</keyword>
<dbReference type="OrthoDB" id="5989925at2759"/>
<evidence type="ECO:0000256" key="6">
    <source>
        <dbReference type="ARBA" id="ARBA00023274"/>
    </source>
</evidence>
<feature type="compositionally biased region" description="Basic and acidic residues" evidence="9">
    <location>
        <begin position="78"/>
        <end position="98"/>
    </location>
</feature>
<keyword evidence="6" id="KW-0687">Ribonucleoprotein</keyword>
<keyword evidence="5" id="KW-0496">Mitochondrion</keyword>
<feature type="region of interest" description="Disordered" evidence="9">
    <location>
        <begin position="75"/>
        <end position="109"/>
    </location>
</feature>
<evidence type="ECO:0000256" key="7">
    <source>
        <dbReference type="ARBA" id="ARBA00035133"/>
    </source>
</evidence>
<comment type="subcellular location">
    <subcellularLocation>
        <location evidence="1">Mitochondrion</location>
    </subcellularLocation>
</comment>
<evidence type="ECO:0000256" key="3">
    <source>
        <dbReference type="ARBA" id="ARBA00022946"/>
    </source>
</evidence>
<evidence type="ECO:0000256" key="5">
    <source>
        <dbReference type="ARBA" id="ARBA00023128"/>
    </source>
</evidence>
<organism evidence="10 11">
    <name type="scientific">Allacma fusca</name>
    <dbReference type="NCBI Taxonomy" id="39272"/>
    <lineage>
        <taxon>Eukaryota</taxon>
        <taxon>Metazoa</taxon>
        <taxon>Ecdysozoa</taxon>
        <taxon>Arthropoda</taxon>
        <taxon>Hexapoda</taxon>
        <taxon>Collembola</taxon>
        <taxon>Symphypleona</taxon>
        <taxon>Sminthuridae</taxon>
        <taxon>Allacma</taxon>
    </lineage>
</organism>
<dbReference type="EMBL" id="CAJVCH010366816">
    <property type="protein sequence ID" value="CAG7816315.1"/>
    <property type="molecule type" value="Genomic_DNA"/>
</dbReference>
<evidence type="ECO:0000256" key="8">
    <source>
        <dbReference type="ARBA" id="ARBA00035363"/>
    </source>
</evidence>
<dbReference type="AlphaFoldDB" id="A0A8J2KJY0"/>
<gene>
    <name evidence="10" type="ORF">AFUS01_LOCUS26940</name>
</gene>
<proteinExistence type="inferred from homology"/>
<evidence type="ECO:0000256" key="1">
    <source>
        <dbReference type="ARBA" id="ARBA00004173"/>
    </source>
</evidence>
<accession>A0A8J2KJY0</accession>
<dbReference type="InterPro" id="IPR026299">
    <property type="entry name" value="MRP-S31"/>
</dbReference>